<gene>
    <name evidence="5" type="ORF">A4J55_07475</name>
    <name evidence="6" type="ORF">A4N30_03655</name>
    <name evidence="3" type="ORF">DKI79_05840</name>
    <name evidence="2" type="ORF">DQZ60_20675</name>
    <name evidence="4" type="ORF">EXB20_08530</name>
    <name evidence="7" type="ORF">G4I94_003352</name>
    <name evidence="8" type="ORF">G4P37_003291</name>
    <name evidence="9" type="ORF">G4P45_001786</name>
    <name evidence="10" type="ORF">G4Y25_004474</name>
</gene>
<evidence type="ECO:0000313" key="6">
    <source>
        <dbReference type="EMBL" id="EDA8997592.1"/>
    </source>
</evidence>
<proteinExistence type="predicted"/>
<evidence type="ECO:0000313" key="10">
    <source>
        <dbReference type="EMBL" id="HAE9372343.1"/>
    </source>
</evidence>
<accession>A0A5Y0HVK1</accession>
<dbReference type="EMBL" id="AALLPK010000003">
    <property type="protein sequence ID" value="EDA8997592.1"/>
    <property type="molecule type" value="Genomic_DNA"/>
</dbReference>
<feature type="chain" id="PRO_5036154502" description="Periplasmic protein" evidence="1">
    <location>
        <begin position="23"/>
        <end position="580"/>
    </location>
</feature>
<evidence type="ECO:0000313" key="5">
    <source>
        <dbReference type="EMBL" id="EDA8344792.1"/>
    </source>
</evidence>
<evidence type="ECO:0000313" key="2">
    <source>
        <dbReference type="EMBL" id="EBS4784616.1"/>
    </source>
</evidence>
<evidence type="ECO:0000313" key="8">
    <source>
        <dbReference type="EMBL" id="HAE7681509.1"/>
    </source>
</evidence>
<dbReference type="EMBL" id="DAATOD010000094">
    <property type="protein sequence ID" value="HAE9372343.1"/>
    <property type="molecule type" value="Genomic_DNA"/>
</dbReference>
<dbReference type="AlphaFoldDB" id="A0A5Y0HVK1"/>
<dbReference type="EMBL" id="AAHXOH010000004">
    <property type="protein sequence ID" value="ECB4342239.1"/>
    <property type="molecule type" value="Genomic_DNA"/>
</dbReference>
<reference evidence="7" key="3">
    <citation type="submission" date="2018-07" db="EMBL/GenBank/DDBJ databases">
        <authorList>
            <consortium name="NCBI Pathogen Detection Project"/>
        </authorList>
    </citation>
    <scope>NUCLEOTIDE SEQUENCE</scope>
    <source>
        <strain evidence="7">09-1463</strain>
        <strain evidence="10">10-0041</strain>
        <strain evidence="8">10-2789</strain>
        <strain evidence="9">13-5160</strain>
    </source>
</reference>
<name>A0A5Y0HVK1_SALET</name>
<dbReference type="Proteomes" id="UP000839932">
    <property type="component" value="Unassembled WGS sequence"/>
</dbReference>
<evidence type="ECO:0000313" key="4">
    <source>
        <dbReference type="EMBL" id="ECB4342239.1"/>
    </source>
</evidence>
<evidence type="ECO:0000313" key="3">
    <source>
        <dbReference type="EMBL" id="EBU6482795.1"/>
    </source>
</evidence>
<sequence length="580" mass="65997">MKFKFATLLTAATVFYSYQSVAQSQQSPDVWSVVEQKLQNAVPLNENTTFKSQAAWFELHRELFMYGPMSRADALLKKLDTQSNDAKFSLNHEASWIAENNSPDAAMVFLSKIGLDKPSSITAYESYVDGWVNRWVNRKQPEKALALLSKNADARNFYLATVLKSWHSDPDKTAAIYNENYADKIVVPYTQLKMLLIIAKQYHAKGDTAKALVYANSALKMFDTAIAQQPSAEAYRYQEYLDLMEIYYATGNKEKAMALSARLRKATGNKGSYFQYSLPGLLSFYKKNELTQNYQETLSTYVTQVDKIFNFAPSPRIEMELIDLLSKLDDVALMNKRIDLLMSAPEYTCYDDRYCYEYKIKALKNLFQHKQNAVAEKHIATLSAEAQTLTFAEWEDATNEIGEVLKEIGHPEAAQKLAVSAEAIYLSQAKAWPDEDMSLSFQRLAELYGYGNDTVNAKRVLHQHVPSLEEEAMIDHYMNAKQWSQARELMINADRVDNKNLMLLRQICSENTPECQEHITFTLKKLTTQASITRQDDTGNQQLYQIGNIFHRLGIIPGAEQQALIQALYNKAAEPKKATP</sequence>
<reference evidence="2" key="2">
    <citation type="submission" date="2018-06" db="EMBL/GenBank/DDBJ databases">
        <authorList>
            <person name="Ashton P.M."/>
            <person name="Dallman T."/>
            <person name="Nair S."/>
            <person name="De Pinna E."/>
            <person name="Peters T."/>
            <person name="Grant K."/>
        </authorList>
    </citation>
    <scope>NUCLEOTIDE SEQUENCE [LARGE SCALE GENOMIC DNA]</scope>
    <source>
        <strain evidence="5">176321</strain>
        <strain evidence="6">207541</strain>
        <strain evidence="3">259242</strain>
        <strain evidence="2">322286</strain>
        <strain evidence="4">679058</strain>
    </source>
</reference>
<dbReference type="EMBL" id="DAASNB010000023">
    <property type="protein sequence ID" value="HAE6201348.1"/>
    <property type="molecule type" value="Genomic_DNA"/>
</dbReference>
<reference evidence="7" key="1">
    <citation type="journal article" date="2018" name="Genome Biol.">
        <title>SKESA: strategic k-mer extension for scrupulous assemblies.</title>
        <authorList>
            <person name="Souvorov A."/>
            <person name="Agarwala R."/>
            <person name="Lipman D.J."/>
        </authorList>
    </citation>
    <scope>NUCLEOTIDE SEQUENCE</scope>
    <source>
        <strain evidence="7">09-1463</strain>
        <strain evidence="10">10-0041</strain>
        <strain evidence="8">10-2789</strain>
        <strain evidence="9">13-5160</strain>
    </source>
</reference>
<protein>
    <recommendedName>
        <fullName evidence="11">Periplasmic protein</fullName>
    </recommendedName>
</protein>
<dbReference type="Proteomes" id="UP000839582">
    <property type="component" value="Unassembled WGS sequence"/>
</dbReference>
<dbReference type="EMBL" id="AAGVPU010000019">
    <property type="protein sequence ID" value="EBS4784616.1"/>
    <property type="molecule type" value="Genomic_DNA"/>
</dbReference>
<comment type="caution">
    <text evidence="2">The sequence shown here is derived from an EMBL/GenBank/DDBJ whole genome shotgun (WGS) entry which is preliminary data.</text>
</comment>
<evidence type="ECO:0000256" key="1">
    <source>
        <dbReference type="SAM" id="SignalP"/>
    </source>
</evidence>
<dbReference type="RefSeq" id="WP_024154643.1">
    <property type="nucleotide sequence ID" value="NZ_MXZK01000161.1"/>
</dbReference>
<dbReference type="EMBL" id="AALLJU010000004">
    <property type="protein sequence ID" value="EDA8344792.1"/>
    <property type="molecule type" value="Genomic_DNA"/>
</dbReference>
<organism evidence="2">
    <name type="scientific">Salmonella enterica subsp. enterica serovar Stanley</name>
    <dbReference type="NCBI Taxonomy" id="192953"/>
    <lineage>
        <taxon>Bacteria</taxon>
        <taxon>Pseudomonadati</taxon>
        <taxon>Pseudomonadota</taxon>
        <taxon>Gammaproteobacteria</taxon>
        <taxon>Enterobacterales</taxon>
        <taxon>Enterobacteriaceae</taxon>
        <taxon>Salmonella</taxon>
    </lineage>
</organism>
<dbReference type="EMBL" id="DAASZU010000003">
    <property type="protein sequence ID" value="HAE7707396.1"/>
    <property type="molecule type" value="Genomic_DNA"/>
</dbReference>
<feature type="signal peptide" evidence="1">
    <location>
        <begin position="1"/>
        <end position="22"/>
    </location>
</feature>
<evidence type="ECO:0000313" key="7">
    <source>
        <dbReference type="EMBL" id="HAE6201348.1"/>
    </source>
</evidence>
<dbReference type="EMBL" id="AAHCSX010000003">
    <property type="protein sequence ID" value="EBU6482795.1"/>
    <property type="molecule type" value="Genomic_DNA"/>
</dbReference>
<evidence type="ECO:0008006" key="11">
    <source>
        <dbReference type="Google" id="ProtNLM"/>
    </source>
</evidence>
<dbReference type="EMBL" id="DAASZO010000009">
    <property type="protein sequence ID" value="HAE7681509.1"/>
    <property type="molecule type" value="Genomic_DNA"/>
</dbReference>
<keyword evidence="1" id="KW-0732">Signal</keyword>
<evidence type="ECO:0000313" key="9">
    <source>
        <dbReference type="EMBL" id="HAE7707396.1"/>
    </source>
</evidence>